<evidence type="ECO:0000313" key="2">
    <source>
        <dbReference type="EMBL" id="AIL46000.1"/>
    </source>
</evidence>
<dbReference type="Pfam" id="PF16819">
    <property type="entry name" value="DUF5074"/>
    <property type="match status" value="1"/>
</dbReference>
<dbReference type="KEGG" id="eao:BD94_2225"/>
<dbReference type="HOGENOM" id="CLU_035696_0_0_10"/>
<organism evidence="2 3">
    <name type="scientific">Elizabethkingia anophelis NUHP1</name>
    <dbReference type="NCBI Taxonomy" id="1338011"/>
    <lineage>
        <taxon>Bacteria</taxon>
        <taxon>Pseudomonadati</taxon>
        <taxon>Bacteroidota</taxon>
        <taxon>Flavobacteriia</taxon>
        <taxon>Flavobacteriales</taxon>
        <taxon>Weeksellaceae</taxon>
        <taxon>Elizabethkingia</taxon>
    </lineage>
</organism>
<dbReference type="EMBL" id="CP007547">
    <property type="protein sequence ID" value="AIL46000.1"/>
    <property type="molecule type" value="Genomic_DNA"/>
</dbReference>
<dbReference type="STRING" id="1338011.BD94_2225"/>
<sequence>MKKNILLQFTLGAVLLINTACSGDRTINNEEPQKPLRGPYDNGIIIENEGTWTDMNASVDFISNDFTKFTSNIYNLTNNEELGKVLISITFKDDLAYLVLNSSNVVKIVNRYTFKKVGEITTGIKSPRYVAVTDKYIYITNNTSFDPNNYVSIYNVSNFSLVKTVNIDNGAEKIAIANGNIFVDNSGSSGVQSKISHINGMTNTLQSVINLPNGRIQNLISENNDVYAIASKYKEADSYIYKVSGQGTLTKTIVLRGIASASDLRIYKGKFYFTSGAKIYSMDTNADNPPTSPLFTTSLNNRDGFFTGFNIIDDKIFTAESDQYEDTSTVHVYTLTGAPVKTFTTGRGTSGLHKN</sequence>
<name>A0A077EKL7_9FLAO</name>
<reference evidence="2 3" key="1">
    <citation type="journal article" date="2013" name="Lancet">
        <title>First case of E anophelis outbreak in an intensive-care unit.</title>
        <authorList>
            <person name="Teo J."/>
            <person name="Tan S.Y."/>
            <person name="Tay M."/>
            <person name="Ding Y."/>
            <person name="Kjelleberg S."/>
            <person name="Givskov M."/>
            <person name="Lin R.T."/>
            <person name="Yang L."/>
        </authorList>
    </citation>
    <scope>NUCLEOTIDE SEQUENCE [LARGE SCALE GENOMIC DNA]</scope>
    <source>
        <strain evidence="2 3">NUHP1</strain>
    </source>
</reference>
<dbReference type="InterPro" id="IPR031815">
    <property type="entry name" value="DUF5074"/>
</dbReference>
<evidence type="ECO:0000256" key="1">
    <source>
        <dbReference type="SAM" id="SignalP"/>
    </source>
</evidence>
<evidence type="ECO:0000313" key="3">
    <source>
        <dbReference type="Proteomes" id="UP000028933"/>
    </source>
</evidence>
<dbReference type="InterPro" id="IPR015943">
    <property type="entry name" value="WD40/YVTN_repeat-like_dom_sf"/>
</dbReference>
<dbReference type="SUPFAM" id="SSF63825">
    <property type="entry name" value="YWTD domain"/>
    <property type="match status" value="1"/>
</dbReference>
<dbReference type="AlphaFoldDB" id="A0A077EKL7"/>
<gene>
    <name evidence="2" type="ORF">BD94_2225</name>
</gene>
<feature type="signal peptide" evidence="1">
    <location>
        <begin position="1"/>
        <end position="22"/>
    </location>
</feature>
<accession>A0A077EKL7</accession>
<keyword evidence="1" id="KW-0732">Signal</keyword>
<dbReference type="Proteomes" id="UP000028933">
    <property type="component" value="Chromosome"/>
</dbReference>
<dbReference type="eggNOG" id="COG3391">
    <property type="taxonomic scope" value="Bacteria"/>
</dbReference>
<protein>
    <submittedName>
        <fullName evidence="2">Putative surface layer protein</fullName>
    </submittedName>
</protein>
<dbReference type="Gene3D" id="2.130.10.10">
    <property type="entry name" value="YVTN repeat-like/Quinoprotein amine dehydrogenase"/>
    <property type="match status" value="1"/>
</dbReference>
<dbReference type="RefSeq" id="WP_024564215.1">
    <property type="nucleotide sequence ID" value="NZ_CP007547.1"/>
</dbReference>
<proteinExistence type="predicted"/>
<feature type="chain" id="PRO_5001718165" evidence="1">
    <location>
        <begin position="23"/>
        <end position="355"/>
    </location>
</feature>